<dbReference type="PANTHER" id="PTHR11122:SF13">
    <property type="entry name" value="GLUCOSE-6-PHOSPHATE 1-EPIMERASE"/>
    <property type="match status" value="1"/>
</dbReference>
<proteinExistence type="predicted"/>
<dbReference type="eggNOG" id="COG2017">
    <property type="taxonomic scope" value="Bacteria"/>
</dbReference>
<gene>
    <name evidence="1" type="ORF">HMPREF0493_1370</name>
</gene>
<reference evidence="1 2" key="1">
    <citation type="submission" date="2010-04" db="EMBL/GenBank/DDBJ databases">
        <authorList>
            <person name="Muzny D."/>
            <person name="Qin X."/>
            <person name="Deng J."/>
            <person name="Jiang H."/>
            <person name="Liu Y."/>
            <person name="Qu J."/>
            <person name="Song X.-Z."/>
            <person name="Zhang L."/>
            <person name="Thornton R."/>
            <person name="Coyle M."/>
            <person name="Francisco L."/>
            <person name="Jackson L."/>
            <person name="Javaid M."/>
            <person name="Korchina V."/>
            <person name="Kovar C."/>
            <person name="Mata R."/>
            <person name="Mathew T."/>
            <person name="Ngo R."/>
            <person name="Nguyen L."/>
            <person name="Nguyen N."/>
            <person name="Okwuonu G."/>
            <person name="Ongeri F."/>
            <person name="Pham C."/>
            <person name="Simmons D."/>
            <person name="Wilczek-Boney K."/>
            <person name="Hale W."/>
            <person name="Jakkamsetti A."/>
            <person name="Pham P."/>
            <person name="Ruth R."/>
            <person name="San Lucas F."/>
            <person name="Warren J."/>
            <person name="Zhang J."/>
            <person name="Zhao Z."/>
            <person name="Zhou C."/>
            <person name="Zhu D."/>
            <person name="Lee S."/>
            <person name="Bess C."/>
            <person name="Blankenburg K."/>
            <person name="Forbes L."/>
            <person name="Fu Q."/>
            <person name="Gubbala S."/>
            <person name="Hirani K."/>
            <person name="Jayaseelan J.C."/>
            <person name="Lara F."/>
            <person name="Munidasa M."/>
            <person name="Palculict T."/>
            <person name="Patil S."/>
            <person name="Pu L.-L."/>
            <person name="Saada N."/>
            <person name="Tang L."/>
            <person name="Weissenberger G."/>
            <person name="Zhu Y."/>
            <person name="Hemphill L."/>
            <person name="Shang Y."/>
            <person name="Youmans B."/>
            <person name="Ayvaz T."/>
            <person name="Ross M."/>
            <person name="Santibanez J."/>
            <person name="Aqrawi P."/>
            <person name="Gross S."/>
            <person name="Joshi V."/>
            <person name="Fowler G."/>
            <person name="Nazareth L."/>
            <person name="Reid J."/>
            <person name="Worley K."/>
            <person name="Petrosino J."/>
            <person name="Highlander S."/>
            <person name="Gibbs R."/>
        </authorList>
    </citation>
    <scope>NUCLEOTIDE SEQUENCE [LARGE SCALE GENOMIC DNA]</scope>
    <source>
        <strain evidence="1 2">DSM 11664</strain>
    </source>
</reference>
<sequence length="304" mass="34833">MDKGNKMNYTIKNNMLKVTISSKGAEIQSVKGVHSDYEYMWQADPAIWDRHAPVLFPIVGRLKNDQYTYQGKTYHLGQHGFARDCEFIVEKQSDESITFLLKDSEETRKVYPFKFELRVNYNLMNNLLEENFIVTNKTDGEMIFGIGGHPGFNLPVDDLQVKKEDFYFATQPSEARVKIPISKQTGLLDWANRSLASTDSLIGLSDDLFKNDALIYQLSGHDNKISVRTENSKFHINVWTRNAPFVGIWSQYPKTANYVCIEPWWGIADRSDADGKLEDKYGMNHLAKGETFNAGFSITFHSEK</sequence>
<keyword evidence="2" id="KW-1185">Reference proteome</keyword>
<dbReference type="InterPro" id="IPR037481">
    <property type="entry name" value="LacX"/>
</dbReference>
<dbReference type="EMBL" id="ADNY01000056">
    <property type="protein sequence ID" value="EFG54956.1"/>
    <property type="molecule type" value="Genomic_DNA"/>
</dbReference>
<dbReference type="InterPro" id="IPR011013">
    <property type="entry name" value="Gal_mutarotase_sf_dom"/>
</dbReference>
<dbReference type="SUPFAM" id="SSF74650">
    <property type="entry name" value="Galactose mutarotase-like"/>
    <property type="match status" value="1"/>
</dbReference>
<dbReference type="GO" id="GO:0004034">
    <property type="term" value="F:aldose 1-epimerase activity"/>
    <property type="evidence" value="ECO:0007669"/>
    <property type="project" value="UniProtKB-EC"/>
</dbReference>
<dbReference type="AlphaFoldDB" id="D4YV09"/>
<dbReference type="STRING" id="83683.B1745_03610"/>
<keyword evidence="1" id="KW-0413">Isomerase</keyword>
<evidence type="ECO:0000313" key="1">
    <source>
        <dbReference type="EMBL" id="EFG54956.1"/>
    </source>
</evidence>
<accession>D4YV09</accession>
<dbReference type="EC" id="5.1.3.3" evidence="1"/>
<dbReference type="PATRIC" id="fig|585524.9.peg.1214"/>
<dbReference type="Proteomes" id="UP000004069">
    <property type="component" value="Unassembled WGS sequence"/>
</dbReference>
<dbReference type="GO" id="GO:0030246">
    <property type="term" value="F:carbohydrate binding"/>
    <property type="evidence" value="ECO:0007669"/>
    <property type="project" value="InterPro"/>
</dbReference>
<dbReference type="Pfam" id="PF01263">
    <property type="entry name" value="Aldose_epim"/>
    <property type="match status" value="1"/>
</dbReference>
<evidence type="ECO:0000313" key="2">
    <source>
        <dbReference type="Proteomes" id="UP000004069"/>
    </source>
</evidence>
<organism evidence="1 2">
    <name type="scientific">Lactobacillus amylolyticus DSM 11664</name>
    <dbReference type="NCBI Taxonomy" id="585524"/>
    <lineage>
        <taxon>Bacteria</taxon>
        <taxon>Bacillati</taxon>
        <taxon>Bacillota</taxon>
        <taxon>Bacilli</taxon>
        <taxon>Lactobacillales</taxon>
        <taxon>Lactobacillaceae</taxon>
        <taxon>Lactobacillus</taxon>
    </lineage>
</organism>
<dbReference type="PANTHER" id="PTHR11122">
    <property type="entry name" value="APOSPORY-ASSOCIATED PROTEIN C-RELATED"/>
    <property type="match status" value="1"/>
</dbReference>
<dbReference type="CDD" id="cd09024">
    <property type="entry name" value="Aldose_epim_lacX"/>
    <property type="match status" value="1"/>
</dbReference>
<name>D4YV09_9LACO</name>
<dbReference type="InterPro" id="IPR014718">
    <property type="entry name" value="GH-type_carb-bd"/>
</dbReference>
<dbReference type="Gene3D" id="2.70.98.10">
    <property type="match status" value="1"/>
</dbReference>
<dbReference type="InterPro" id="IPR008183">
    <property type="entry name" value="Aldose_1/G6P_1-epimerase"/>
</dbReference>
<protein>
    <submittedName>
        <fullName evidence="1">Aldose 1-epimerase</fullName>
        <ecNumber evidence="1">5.1.3.3</ecNumber>
    </submittedName>
</protein>
<comment type="caution">
    <text evidence="1">The sequence shown here is derived from an EMBL/GenBank/DDBJ whole genome shotgun (WGS) entry which is preliminary data.</text>
</comment>
<dbReference type="GO" id="GO:0005975">
    <property type="term" value="P:carbohydrate metabolic process"/>
    <property type="evidence" value="ECO:0007669"/>
    <property type="project" value="InterPro"/>
</dbReference>